<dbReference type="SUPFAM" id="SSF56601">
    <property type="entry name" value="beta-lactamase/transpeptidase-like"/>
    <property type="match status" value="1"/>
</dbReference>
<dbReference type="InterPro" id="IPR005311">
    <property type="entry name" value="PBP_dimer"/>
</dbReference>
<dbReference type="EMBL" id="VIRV01000016">
    <property type="protein sequence ID" value="MBY0759447.1"/>
    <property type="molecule type" value="Genomic_DNA"/>
</dbReference>
<keyword evidence="8" id="KW-1185">Reference proteome</keyword>
<feature type="domain" description="Penicillin-binding protein dimerisation" evidence="5">
    <location>
        <begin position="150"/>
        <end position="314"/>
    </location>
</feature>
<reference evidence="7 8" key="1">
    <citation type="journal article" date="2020" name="New Microbes New Infect">
        <title>Sellimonas caecigallum sp. nov., description and genome sequence of a new member of the Sellimonas genus isolated from the cecum of feral chicken.</title>
        <authorList>
            <person name="Wongkuna S."/>
            <person name="Ghimire S."/>
            <person name="Antony L."/>
            <person name="Chankhamhaengdecha S."/>
            <person name="Janvilisri T."/>
            <person name="Scaria J."/>
        </authorList>
    </citation>
    <scope>NUCLEOTIDE SEQUENCE [LARGE SCALE GENOMIC DNA]</scope>
    <source>
        <strain evidence="7 8">SW451</strain>
    </source>
</reference>
<gene>
    <name evidence="7" type="ORF">FLB61_10180</name>
</gene>
<evidence type="ECO:0000259" key="4">
    <source>
        <dbReference type="Pfam" id="PF00905"/>
    </source>
</evidence>
<dbReference type="SUPFAM" id="SSF54427">
    <property type="entry name" value="NTF2-like"/>
    <property type="match status" value="1"/>
</dbReference>
<name>A0ABS7L8Y8_9FIRM</name>
<evidence type="ECO:0000256" key="1">
    <source>
        <dbReference type="ARBA" id="ARBA00004370"/>
    </source>
</evidence>
<protein>
    <submittedName>
        <fullName evidence="7">Penicillin-binding transpeptidase domain-containing protein</fullName>
    </submittedName>
</protein>
<dbReference type="InterPro" id="IPR036138">
    <property type="entry name" value="PBP_dimer_sf"/>
</dbReference>
<keyword evidence="3" id="KW-0472">Membrane</keyword>
<comment type="subcellular location">
    <subcellularLocation>
        <location evidence="1">Membrane</location>
    </subcellularLocation>
</comment>
<dbReference type="PANTHER" id="PTHR30627:SF25">
    <property type="entry name" value="PENICILLIN-BINDING PROTEIN 3"/>
    <property type="match status" value="1"/>
</dbReference>
<dbReference type="InterPro" id="IPR032710">
    <property type="entry name" value="NTF2-like_dom_sf"/>
</dbReference>
<dbReference type="SUPFAM" id="SSF56519">
    <property type="entry name" value="Penicillin binding protein dimerisation domain"/>
    <property type="match status" value="1"/>
</dbReference>
<dbReference type="Proteomes" id="UP000779049">
    <property type="component" value="Unassembled WGS sequence"/>
</dbReference>
<dbReference type="InterPro" id="IPR007887">
    <property type="entry name" value="MecA_N"/>
</dbReference>
<comment type="similarity">
    <text evidence="2">Belongs to the transpeptidase family.</text>
</comment>
<dbReference type="InterPro" id="IPR012338">
    <property type="entry name" value="Beta-lactam/transpept-like"/>
</dbReference>
<dbReference type="Gene3D" id="3.90.1310.10">
    <property type="entry name" value="Penicillin-binding protein 2a (Domain 2)"/>
    <property type="match status" value="1"/>
</dbReference>
<dbReference type="PANTHER" id="PTHR30627">
    <property type="entry name" value="PEPTIDOGLYCAN D,D-TRANSPEPTIDASE"/>
    <property type="match status" value="1"/>
</dbReference>
<dbReference type="InterPro" id="IPR001460">
    <property type="entry name" value="PCN-bd_Tpept"/>
</dbReference>
<evidence type="ECO:0000259" key="5">
    <source>
        <dbReference type="Pfam" id="PF03717"/>
    </source>
</evidence>
<accession>A0ABS7L8Y8</accession>
<feature type="domain" description="Penicillin-binding protein transpeptidase" evidence="4">
    <location>
        <begin position="350"/>
        <end position="649"/>
    </location>
</feature>
<evidence type="ECO:0000313" key="8">
    <source>
        <dbReference type="Proteomes" id="UP000779049"/>
    </source>
</evidence>
<evidence type="ECO:0000256" key="3">
    <source>
        <dbReference type="ARBA" id="ARBA00023136"/>
    </source>
</evidence>
<dbReference type="Pfam" id="PF00905">
    <property type="entry name" value="Transpeptidase"/>
    <property type="match status" value="1"/>
</dbReference>
<dbReference type="Pfam" id="PF03717">
    <property type="entry name" value="PBP_dimer"/>
    <property type="match status" value="1"/>
</dbReference>
<evidence type="ECO:0000256" key="2">
    <source>
        <dbReference type="ARBA" id="ARBA00007171"/>
    </source>
</evidence>
<dbReference type="InterPro" id="IPR050515">
    <property type="entry name" value="Beta-lactam/transpept"/>
</dbReference>
<comment type="caution">
    <text evidence="7">The sequence shown here is derived from an EMBL/GenBank/DDBJ whole genome shotgun (WGS) entry which is preliminary data.</text>
</comment>
<dbReference type="Gene3D" id="3.40.710.10">
    <property type="entry name" value="DD-peptidase/beta-lactamase superfamily"/>
    <property type="match status" value="1"/>
</dbReference>
<evidence type="ECO:0000259" key="6">
    <source>
        <dbReference type="Pfam" id="PF05223"/>
    </source>
</evidence>
<dbReference type="Gene3D" id="3.10.450.100">
    <property type="entry name" value="NTF2-like, domain 1"/>
    <property type="match status" value="1"/>
</dbReference>
<evidence type="ECO:0000313" key="7">
    <source>
        <dbReference type="EMBL" id="MBY0759447.1"/>
    </source>
</evidence>
<proteinExistence type="inferred from homology"/>
<dbReference type="Gene3D" id="3.30.1390.30">
    <property type="entry name" value="Penicillin-binding protein 2a, domain 3"/>
    <property type="match status" value="1"/>
</dbReference>
<feature type="domain" description="NTF2-like N-terminal transpeptidase" evidence="6">
    <location>
        <begin position="30"/>
        <end position="141"/>
    </location>
</feature>
<organism evidence="7 8">
    <name type="scientific">Sellimonas caecigallum</name>
    <dbReference type="NCBI Taxonomy" id="2592333"/>
    <lineage>
        <taxon>Bacteria</taxon>
        <taxon>Bacillati</taxon>
        <taxon>Bacillota</taxon>
        <taxon>Clostridia</taxon>
        <taxon>Lachnospirales</taxon>
        <taxon>Lachnospiraceae</taxon>
        <taxon>Sellimonas</taxon>
    </lineage>
</organism>
<sequence length="670" mass="73685">MFWILIPIILVIALLAAAVFFFKWKNKGPEPEKLLKTYMSYIEKQDYEKMYEMIDPDSEKKKEFLSRNENIYEGIGASDIQIKIKETKEDGAKRIVSYTTVMQSLGGEISFDNTATFQRDKDKGYVLEWTDSVIFPDLSAEDKVRIYSDEAARGQIVDRNNTVLAGTGQAWSCGLVPGKMNEDASADITKLAGLLGLTEDSIQSSLSQNWVADDSFVPLSTISMSDETLVDQLLEIPGVKLTATEVRSYPLGASASHLIGYTGSVTAEDLEKHKGEGYTSDSVIGKSGLESLYEKELRGENGYTIAIEDENGEQKSILAYREKKDGETIKLTIDASLQQSLYDQFREDEGASVAMNPYTGEVLALVSTPSYDNNAFILGISNSEWDALNNDEKKPMYNRFRQTFAPGSTLKPFTAAIGLAEGTINTNESGGSQGTSWQKDESWGSYFVTTLQGYSPVNLENALVYSDNIYFAQAALNLGAEKFTAGLEKFGFNKELPFEIRMTASQYDNDGEITDEIQLADSGYGQGEILSNPLHLASMYTAFSNNGNMLKPYLLYKDDPQSEVWISEAISPENTSLLVNDLISVVNKPEGSGYAAHRDDTTLAGKTGTAELKSEQGTQGHEIGWFSVFTTDANISKPILLVSMVDGVDGKGGSNYVVEKDAAVLDQYLQ</sequence>
<dbReference type="Pfam" id="PF05223">
    <property type="entry name" value="MecA_N"/>
    <property type="match status" value="1"/>
</dbReference>